<dbReference type="PROSITE" id="PS50151">
    <property type="entry name" value="UVR"/>
    <property type="match status" value="1"/>
</dbReference>
<dbReference type="InterPro" id="IPR001162">
    <property type="entry name" value="UvrC_RNase_H_dom"/>
</dbReference>
<name>A0A9Y1FK93_9ARCH</name>
<dbReference type="HAMAP" id="MF_00203">
    <property type="entry name" value="UvrC"/>
    <property type="match status" value="1"/>
</dbReference>
<keyword evidence="4 6" id="KW-0267">Excision nuclease</keyword>
<dbReference type="NCBIfam" id="TIGR00194">
    <property type="entry name" value="uvrC"/>
    <property type="match status" value="1"/>
</dbReference>
<dbReference type="Gene3D" id="1.10.150.20">
    <property type="entry name" value="5' to 3' exonuclease, C-terminal subdomain"/>
    <property type="match status" value="1"/>
</dbReference>
<dbReference type="InterPro" id="IPR036876">
    <property type="entry name" value="UVR_dom_sf"/>
</dbReference>
<feature type="domain" description="UvrC family homology region profile" evidence="9">
    <location>
        <begin position="347"/>
        <end position="475"/>
    </location>
</feature>
<dbReference type="GO" id="GO:0009380">
    <property type="term" value="C:excinuclease repair complex"/>
    <property type="evidence" value="ECO:0007669"/>
    <property type="project" value="InterPro"/>
</dbReference>
<dbReference type="GO" id="GO:0009432">
    <property type="term" value="P:SOS response"/>
    <property type="evidence" value="ECO:0007669"/>
    <property type="project" value="UniProtKB-UniRule"/>
</dbReference>
<comment type="similarity">
    <text evidence="6">Belongs to the UvrC family.</text>
</comment>
<dbReference type="SUPFAM" id="SSF46600">
    <property type="entry name" value="C-terminal UvrC-binding domain of UvrB"/>
    <property type="match status" value="1"/>
</dbReference>
<comment type="subunit">
    <text evidence="6">Interacts with UvrB in an incision complex.</text>
</comment>
<comment type="function">
    <text evidence="6">The UvrABC repair system catalyzes the recognition and processing of DNA lesions. UvrC both incises the 5' and 3' sides of the lesion. The N-terminal half is responsible for the 3' incision and the C-terminal half is responsible for the 5' incision.</text>
</comment>
<evidence type="ECO:0000256" key="4">
    <source>
        <dbReference type="ARBA" id="ARBA00022881"/>
    </source>
</evidence>
<evidence type="ECO:0000256" key="3">
    <source>
        <dbReference type="ARBA" id="ARBA00022769"/>
    </source>
</evidence>
<accession>A0A9Y1FK93</accession>
<proteinExistence type="inferred from homology"/>
<keyword evidence="5 6" id="KW-0234">DNA repair</keyword>
<dbReference type="InterPro" id="IPR035901">
    <property type="entry name" value="GIY-YIG_endonuc_sf"/>
</dbReference>
<reference evidence="10" key="1">
    <citation type="journal article" date="2022" name="Nat. Microbiol.">
        <title>Unique mobile elements and scalable gene flow at the prokaryote-eukaryote boundary revealed by circularized Asgard archaea genomes.</title>
        <authorList>
            <person name="Wu F."/>
            <person name="Speth D.R."/>
            <person name="Philosof A."/>
            <person name="Cremiere A."/>
            <person name="Narayanan A."/>
            <person name="Barco R.A."/>
            <person name="Connon S.A."/>
            <person name="Amend J.P."/>
            <person name="Antoshechkin I.A."/>
            <person name="Orphan V.J."/>
        </authorList>
    </citation>
    <scope>NUCLEOTIDE SEQUENCE</scope>
    <source>
        <strain evidence="10">PM71</strain>
    </source>
</reference>
<comment type="subcellular location">
    <subcellularLocation>
        <location evidence="6">Cytoplasm</location>
    </subcellularLocation>
</comment>
<dbReference type="InterPro" id="IPR010994">
    <property type="entry name" value="RuvA_2-like"/>
</dbReference>
<evidence type="ECO:0000256" key="5">
    <source>
        <dbReference type="ARBA" id="ARBA00023204"/>
    </source>
</evidence>
<keyword evidence="6" id="KW-0742">SOS response</keyword>
<dbReference type="GO" id="GO:0006289">
    <property type="term" value="P:nucleotide-excision repair"/>
    <property type="evidence" value="ECO:0007669"/>
    <property type="project" value="UniProtKB-UniRule"/>
</dbReference>
<dbReference type="InterPro" id="IPR047296">
    <property type="entry name" value="GIY-YIG_UvrC_Cho"/>
</dbReference>
<dbReference type="Gene3D" id="3.40.1440.10">
    <property type="entry name" value="GIY-YIG endonuclease"/>
    <property type="match status" value="1"/>
</dbReference>
<dbReference type="FunFam" id="3.40.1440.10:FF:000001">
    <property type="entry name" value="UvrABC system protein C"/>
    <property type="match status" value="1"/>
</dbReference>
<dbReference type="PANTHER" id="PTHR30562">
    <property type="entry name" value="UVRC/OXIDOREDUCTASE"/>
    <property type="match status" value="1"/>
</dbReference>
<dbReference type="SUPFAM" id="SSF82771">
    <property type="entry name" value="GIY-YIG endonuclease"/>
    <property type="match status" value="1"/>
</dbReference>
<feature type="domain" description="UVR" evidence="7">
    <location>
        <begin position="206"/>
        <end position="241"/>
    </location>
</feature>
<dbReference type="SMART" id="SM00465">
    <property type="entry name" value="GIYc"/>
    <property type="match status" value="1"/>
</dbReference>
<organism evidence="10">
    <name type="scientific">Candidatus Heimdallarchaeum aukensis</name>
    <dbReference type="NCBI Taxonomy" id="2876573"/>
    <lineage>
        <taxon>Archaea</taxon>
        <taxon>Promethearchaeati</taxon>
        <taxon>Candidatus Heimdallarchaeota</taxon>
        <taxon>Candidatus Heimdallarchaeia (ex Rinke et al. 2021) (nom. nud.)</taxon>
        <taxon>Candidatus Heimdallarchaeales</taxon>
        <taxon>Candidatus Heimdallarchaeaceae</taxon>
        <taxon>Candidatus Heimdallarchaeum</taxon>
    </lineage>
</organism>
<evidence type="ECO:0000256" key="2">
    <source>
        <dbReference type="ARBA" id="ARBA00022763"/>
    </source>
</evidence>
<dbReference type="Pfam" id="PF01541">
    <property type="entry name" value="GIY-YIG"/>
    <property type="match status" value="1"/>
</dbReference>
<sequence>MNIVSDIERLPTGPGVYLIKDSEGNVIYIGKAKNLKDRVKQHFSETSSEIKKERAIQEQAYNIDFLETRTETEAILLERRLIKDIKPKLNVRSKDDKSSLLIRISKEEPFPQLYVVRETDPHVEGSIYFGPYGYDRKLRDTVKLVLKLFPIANCGEKLYKYREKKSVNRCMRKRIGQCIACDKSVSPEKYNQIVENVINFLEGNVGALLDSLEKEMWEEGKKENFERAAVLRDLINSVRKIVSIQKENNFDVDDIVVIATREEQEVLSFCKIEIKNKRINRIISDSIVLETKSENFTLSNLLSLIGTNPSEIDHLVVDEVFIKKIQNDLKVKLITPDSKILKDVFTIAKRNAFNELARYFSSKTREKNIKKVLEDMKVILKLPKLPIIIHGYDISTLGGKHSTGSCVVFKNGKPEKRYYKQFKIRQEYSDPNDYAMMREVLRRHYSNYNDFDEPQPDLILLDGGKGQLNVAVKVLKELKLDLPLVSIAKKEEELFVPWDTNPVVLPRESEVLKLLQQIRDEAHRFAIQYSKQLRTRKLGRSTFEKIKGIGPKKAVLLNTYFDNLQDIGSASVAEIMKLIKVDEQTAVQVLNLAKNLTNSVSFE</sequence>
<evidence type="ECO:0000259" key="7">
    <source>
        <dbReference type="PROSITE" id="PS50151"/>
    </source>
</evidence>
<feature type="domain" description="GIY-YIG" evidence="8">
    <location>
        <begin position="12"/>
        <end position="91"/>
    </location>
</feature>
<dbReference type="InterPro" id="IPR050066">
    <property type="entry name" value="UvrABC_protein_C"/>
</dbReference>
<dbReference type="Pfam" id="PF02151">
    <property type="entry name" value="UVR"/>
    <property type="match status" value="1"/>
</dbReference>
<dbReference type="GO" id="GO:0009381">
    <property type="term" value="F:excinuclease ABC activity"/>
    <property type="evidence" value="ECO:0007669"/>
    <property type="project" value="UniProtKB-UniRule"/>
</dbReference>
<dbReference type="InterPro" id="IPR000305">
    <property type="entry name" value="GIY-YIG_endonuc"/>
</dbReference>
<dbReference type="Gene3D" id="4.10.860.10">
    <property type="entry name" value="UVR domain"/>
    <property type="match status" value="1"/>
</dbReference>
<keyword evidence="3 6" id="KW-0228">DNA excision</keyword>
<evidence type="ECO:0000256" key="1">
    <source>
        <dbReference type="ARBA" id="ARBA00022490"/>
    </source>
</evidence>
<evidence type="ECO:0000259" key="9">
    <source>
        <dbReference type="PROSITE" id="PS50165"/>
    </source>
</evidence>
<evidence type="ECO:0000256" key="6">
    <source>
        <dbReference type="HAMAP-Rule" id="MF_00203"/>
    </source>
</evidence>
<keyword evidence="2 6" id="KW-0227">DNA damage</keyword>
<dbReference type="Gene3D" id="3.30.420.340">
    <property type="entry name" value="UvrC, RNAse H endonuclease domain"/>
    <property type="match status" value="1"/>
</dbReference>
<protein>
    <recommendedName>
        <fullName evidence="6">UvrABC system protein C</fullName>
        <shortName evidence="6">Protein UvrC</shortName>
    </recommendedName>
    <alternativeName>
        <fullName evidence="6">Excinuclease ABC subunit C</fullName>
    </alternativeName>
</protein>
<evidence type="ECO:0000259" key="8">
    <source>
        <dbReference type="PROSITE" id="PS50164"/>
    </source>
</evidence>
<dbReference type="SUPFAM" id="SSF47781">
    <property type="entry name" value="RuvA domain 2-like"/>
    <property type="match status" value="1"/>
</dbReference>
<dbReference type="GO" id="GO:0003677">
    <property type="term" value="F:DNA binding"/>
    <property type="evidence" value="ECO:0007669"/>
    <property type="project" value="UniProtKB-UniRule"/>
</dbReference>
<dbReference type="EMBL" id="CP084166">
    <property type="protein sequence ID" value="UJG40060.1"/>
    <property type="molecule type" value="Genomic_DNA"/>
</dbReference>
<dbReference type="Pfam" id="PF08459">
    <property type="entry name" value="UvrC_RNaseH_dom"/>
    <property type="match status" value="1"/>
</dbReference>
<dbReference type="AlphaFoldDB" id="A0A9Y1FK93"/>
<gene>
    <name evidence="6 10" type="primary">uvrC</name>
    <name evidence="10" type="ORF">K9W45_09450</name>
</gene>
<dbReference type="PROSITE" id="PS50165">
    <property type="entry name" value="UVRC"/>
    <property type="match status" value="1"/>
</dbReference>
<dbReference type="GO" id="GO:0005737">
    <property type="term" value="C:cytoplasm"/>
    <property type="evidence" value="ECO:0007669"/>
    <property type="project" value="UniProtKB-SubCell"/>
</dbReference>
<dbReference type="InterPro" id="IPR004791">
    <property type="entry name" value="UvrC"/>
</dbReference>
<dbReference type="InterPro" id="IPR038476">
    <property type="entry name" value="UvrC_RNase_H_dom_sf"/>
</dbReference>
<dbReference type="InterPro" id="IPR001943">
    <property type="entry name" value="UVR_dom"/>
</dbReference>
<evidence type="ECO:0000313" key="10">
    <source>
        <dbReference type="EMBL" id="UJG40060.1"/>
    </source>
</evidence>
<dbReference type="CDD" id="cd10434">
    <property type="entry name" value="GIY-YIG_UvrC_Cho"/>
    <property type="match status" value="1"/>
</dbReference>
<dbReference type="PANTHER" id="PTHR30562:SF1">
    <property type="entry name" value="UVRABC SYSTEM PROTEIN C"/>
    <property type="match status" value="1"/>
</dbReference>
<keyword evidence="1 6" id="KW-0963">Cytoplasm</keyword>
<dbReference type="Proteomes" id="UP001201020">
    <property type="component" value="Chromosome"/>
</dbReference>
<dbReference type="PROSITE" id="PS50164">
    <property type="entry name" value="GIY_YIG"/>
    <property type="match status" value="1"/>
</dbReference>